<name>A0AB32WHC5_THECC</name>
<feature type="region of interest" description="Disordered" evidence="1">
    <location>
        <begin position="248"/>
        <end position="271"/>
    </location>
</feature>
<dbReference type="PANTHER" id="PTHR36022">
    <property type="entry name" value="GPI-ANCHORED ADHESIN-LIKE PROTEIN"/>
    <property type="match status" value="1"/>
</dbReference>
<gene>
    <name evidence="3" type="primary">LOC18597398</name>
</gene>
<dbReference type="AlphaFoldDB" id="A0AB32WHC5"/>
<feature type="region of interest" description="Disordered" evidence="1">
    <location>
        <begin position="315"/>
        <end position="341"/>
    </location>
</feature>
<reference evidence="3" key="2">
    <citation type="submission" date="2025-08" db="UniProtKB">
        <authorList>
            <consortium name="RefSeq"/>
        </authorList>
    </citation>
    <scope>IDENTIFICATION</scope>
</reference>
<sequence>MIDLSLTSHSFLLLLISSVSFFLATLLVPSCTKVYVLVGMNRSSSSSKPHNHKNWSESEVPKTKAMKKRKEKQGSRRAFQHVKNTATSSSSSSNLSSSSSGSIEAPRGCLRFLLSHSSSSASTTNIKTPFNRNCPTTAHLISKTPKSAPISRPPHSKPFPFINQNSSSKLGRVKKSQSSKKPTSETPPFLDSNNAAPETESLSVSQDLLKLPEEELQFTPVAVSKFTIRSAFDCVAAVVDNHKNRLIDDDKSKASSSNSKTPPIQASFSPEIQSTATTANTPACYGAGHLISGVTDRRKCRARGVLAVALGAANDMSSDNSNSADREKDYPTGLVNRSSVSKLSSPAEASMHWLLSPCHEDDDDDKENSAPLHGLLEPKTLPYPSSPLSDLGLSLDLCSFSNNTSDTSNSSCNKCQRSTNNMLISTQLPHFQVCLDSLSDYALVSSSPNDTPYSRAVPLKEEAKYCYNIEGGCSPFSTDTLGSENVMQTPTSDSSLERHAGMSCSSAKDHKRYHFHSDQLLSVAGDLGTESLSPKRRVSIWDTTSSSFQFDRLTTPSNSMELPPFQKILGDQSLWTSNSTFENVSQSQMRISWREGLVSRIFEMDELDSCRCLSDEEEELNVNSGDPLKPCQSLEINVDVGNVPTLKNGFGSTEFVHGESREKLQSPVQGSCAESISTDGGALARSEDSDWSLCYKNNLFEV</sequence>
<dbReference type="RefSeq" id="XP_017977370.1">
    <property type="nucleotide sequence ID" value="XM_018121881.1"/>
</dbReference>
<dbReference type="GeneID" id="18597398"/>
<protein>
    <submittedName>
        <fullName evidence="3">A-agglutinin anchorage subunit isoform X1</fullName>
    </submittedName>
</protein>
<feature type="region of interest" description="Disordered" evidence="1">
    <location>
        <begin position="357"/>
        <end position="378"/>
    </location>
</feature>
<feature type="region of interest" description="Disordered" evidence="1">
    <location>
        <begin position="120"/>
        <end position="201"/>
    </location>
</feature>
<reference evidence="2" key="1">
    <citation type="journal article" date="1997" name="Nucleic Acids Res.">
        <title>tRNAscan-SE: a program for improved detection of transfer RNA genes in genomic sequence.</title>
        <authorList>
            <person name="Lowe T.M."/>
            <person name="Eddy S.R."/>
        </authorList>
    </citation>
    <scope>NUCLEOTIDE SEQUENCE [LARGE SCALE GENOMIC DNA]</scope>
    <source>
        <strain evidence="2">r\B97-61/B2</strain>
    </source>
</reference>
<feature type="region of interest" description="Disordered" evidence="1">
    <location>
        <begin position="43"/>
        <end position="100"/>
    </location>
</feature>
<feature type="compositionally biased region" description="Polar residues" evidence="1">
    <location>
        <begin position="261"/>
        <end position="271"/>
    </location>
</feature>
<proteinExistence type="predicted"/>
<organism evidence="2 3">
    <name type="scientific">Theobroma cacao</name>
    <name type="common">Cacao</name>
    <name type="synonym">Cocoa</name>
    <dbReference type="NCBI Taxonomy" id="3641"/>
    <lineage>
        <taxon>Eukaryota</taxon>
        <taxon>Viridiplantae</taxon>
        <taxon>Streptophyta</taxon>
        <taxon>Embryophyta</taxon>
        <taxon>Tracheophyta</taxon>
        <taxon>Spermatophyta</taxon>
        <taxon>Magnoliopsida</taxon>
        <taxon>eudicotyledons</taxon>
        <taxon>Gunneridae</taxon>
        <taxon>Pentapetalae</taxon>
        <taxon>rosids</taxon>
        <taxon>malvids</taxon>
        <taxon>Malvales</taxon>
        <taxon>Malvaceae</taxon>
        <taxon>Byttnerioideae</taxon>
        <taxon>Theobroma</taxon>
    </lineage>
</organism>
<feature type="compositionally biased region" description="Low complexity" evidence="1">
    <location>
        <begin position="88"/>
        <end position="100"/>
    </location>
</feature>
<feature type="compositionally biased region" description="Polar residues" evidence="1">
    <location>
        <begin position="179"/>
        <end position="201"/>
    </location>
</feature>
<feature type="compositionally biased region" description="Polar residues" evidence="1">
    <location>
        <begin position="123"/>
        <end position="136"/>
    </location>
</feature>
<dbReference type="Gramene" id="Tc05v2_t000090.1">
    <property type="protein sequence ID" value="Tc05v2_p000090.1"/>
    <property type="gene ID" value="Tc05v2_g000090"/>
</dbReference>
<accession>A0AB32WHC5</accession>
<evidence type="ECO:0000313" key="2">
    <source>
        <dbReference type="Proteomes" id="UP000694886"/>
    </source>
</evidence>
<dbReference type="PANTHER" id="PTHR36022:SF1">
    <property type="entry name" value="GPI-ANCHORED ADHESIN-LIKE PROTEIN"/>
    <property type="match status" value="1"/>
</dbReference>
<dbReference type="Proteomes" id="UP000694886">
    <property type="component" value="Chromosome 5"/>
</dbReference>
<evidence type="ECO:0000256" key="1">
    <source>
        <dbReference type="SAM" id="MobiDB-lite"/>
    </source>
</evidence>
<evidence type="ECO:0000313" key="3">
    <source>
        <dbReference type="RefSeq" id="XP_017977370.1"/>
    </source>
</evidence>